<dbReference type="EMBL" id="JAPDFR010000001">
    <property type="protein sequence ID" value="KAK0391481.1"/>
    <property type="molecule type" value="Genomic_DNA"/>
</dbReference>
<dbReference type="SUPFAM" id="SSF52540">
    <property type="entry name" value="P-loop containing nucleoside triphosphate hydrolases"/>
    <property type="match status" value="1"/>
</dbReference>
<dbReference type="AlphaFoldDB" id="A0AA39GQV4"/>
<proteinExistence type="predicted"/>
<dbReference type="PANTHER" id="PTHR36978">
    <property type="entry name" value="P-LOOP CONTAINING NUCLEOTIDE TRIPHOSPHATE HYDROLASE"/>
    <property type="match status" value="1"/>
</dbReference>
<dbReference type="Pfam" id="PF17784">
    <property type="entry name" value="Sulfotransfer_4"/>
    <property type="match status" value="1"/>
</dbReference>
<sequence>MTATSSHLLNGRVVPMRVIVAGVHRTGTLSVRAALWQLGFHDCYHMHTAQANGAVDGPQWARAFAAKYAGKGTFTRADWDQLLGHYQAVCDLPAAFFSAELAEAYPEAKVVILNRDAESWYGSVLNSIYKHLFQASAWAKAQMIYRLILDPCTRGSMQMSSWFKVAMPYDHGKEKDKAIAWYEAQYDEFRARIPAERRMEYSVKDGWEPLCKYLDVPVPMVQDGESGKMVVAPFPHLNDRETFTPNAMAMKNKGMERAHDNLFKLIGKATVLGATGYGLVWAWKSRLGGRL</sequence>
<organism evidence="1 2">
    <name type="scientific">Sarocladium strictum</name>
    <name type="common">Black bundle disease fungus</name>
    <name type="synonym">Acremonium strictum</name>
    <dbReference type="NCBI Taxonomy" id="5046"/>
    <lineage>
        <taxon>Eukaryota</taxon>
        <taxon>Fungi</taxon>
        <taxon>Dikarya</taxon>
        <taxon>Ascomycota</taxon>
        <taxon>Pezizomycotina</taxon>
        <taxon>Sordariomycetes</taxon>
        <taxon>Hypocreomycetidae</taxon>
        <taxon>Hypocreales</taxon>
        <taxon>Sarocladiaceae</taxon>
        <taxon>Sarocladium</taxon>
    </lineage>
</organism>
<protein>
    <recommendedName>
        <fullName evidence="3">NAD dependent epimerase/dehydratase</fullName>
    </recommendedName>
</protein>
<dbReference type="Gene3D" id="3.40.50.300">
    <property type="entry name" value="P-loop containing nucleotide triphosphate hydrolases"/>
    <property type="match status" value="1"/>
</dbReference>
<dbReference type="InterPro" id="IPR040632">
    <property type="entry name" value="Sulfotransfer_4"/>
</dbReference>
<evidence type="ECO:0000313" key="2">
    <source>
        <dbReference type="Proteomes" id="UP001175261"/>
    </source>
</evidence>
<keyword evidence="2" id="KW-1185">Reference proteome</keyword>
<evidence type="ECO:0000313" key="1">
    <source>
        <dbReference type="EMBL" id="KAK0391481.1"/>
    </source>
</evidence>
<dbReference type="InterPro" id="IPR027417">
    <property type="entry name" value="P-loop_NTPase"/>
</dbReference>
<accession>A0AA39GQV4</accession>
<comment type="caution">
    <text evidence="1">The sequence shown here is derived from an EMBL/GenBank/DDBJ whole genome shotgun (WGS) entry which is preliminary data.</text>
</comment>
<dbReference type="Proteomes" id="UP001175261">
    <property type="component" value="Unassembled WGS sequence"/>
</dbReference>
<evidence type="ECO:0008006" key="3">
    <source>
        <dbReference type="Google" id="ProtNLM"/>
    </source>
</evidence>
<dbReference type="PANTHER" id="PTHR36978:SF4">
    <property type="entry name" value="P-LOOP CONTAINING NUCLEOSIDE TRIPHOSPHATE HYDROLASE PROTEIN"/>
    <property type="match status" value="1"/>
</dbReference>
<name>A0AA39GQV4_SARSR</name>
<gene>
    <name evidence="1" type="ORF">NLU13_0982</name>
</gene>
<reference evidence="1" key="1">
    <citation type="submission" date="2022-10" db="EMBL/GenBank/DDBJ databases">
        <title>Determination and structural analysis of whole genome sequence of Sarocladium strictum F4-1.</title>
        <authorList>
            <person name="Hu L."/>
            <person name="Jiang Y."/>
        </authorList>
    </citation>
    <scope>NUCLEOTIDE SEQUENCE</scope>
    <source>
        <strain evidence="1">F4-1</strain>
    </source>
</reference>